<dbReference type="InterPro" id="IPR036318">
    <property type="entry name" value="FAD-bd_PCMH-like_sf"/>
</dbReference>
<comment type="cofactor">
    <cofactor evidence="1">
        <name>FAD</name>
        <dbReference type="ChEBI" id="CHEBI:57692"/>
    </cofactor>
</comment>
<name>A0A508TUY1_9BRAD</name>
<dbReference type="OrthoDB" id="9775082at2"/>
<sequence length="515" mass="57580">MWKSEKVRHRERRVAALRSVRPLSSPVPSGKNIPTPDAIADFTAQIEGTVVLPTDPNYQAARQVFTHEFQVFPQLIVYCEVFDDVRHCLKFAQDQGLWAVTRSGGHSTAGYSVSYDMVIDLSRMSYVVVDAAAKRAVIGAGATFGHINAVLNGYQLHMPGGACEDVAIAGYMQGGGYGFTSREYGMNCDNVIDATVMLADGSIVLASESVNSDLFWAIRGGTGNNFGVLLQATYQLHKLWKIWGFGLLWPIEDAPAALVELQNNYMTSGAVDQLGYMVIVTAQQGKNVMLMRGTYHGSRDDGMKALASLLATKGVELQVDMVDHTYLEVNRYIVDKPFPIPDVPMTVMEDKQSAYVARPLSLDDWKKVMQRFGESPSPWSWFVIEPYGGAINRKPKGSNAFIHRDVLMNTFFGLFWRTPDEREPFEQFLDDFMKMYAPYGNGHSYQNYPRREQKDFAKAYWGDYYWFLVKIKAKYDPDGFFHYQQGVALTNGGAAPPVPPPLSAPIDGPIVREPY</sequence>
<dbReference type="PROSITE" id="PS51387">
    <property type="entry name" value="FAD_PCMH"/>
    <property type="match status" value="1"/>
</dbReference>
<dbReference type="InterPro" id="IPR016166">
    <property type="entry name" value="FAD-bd_PCMH"/>
</dbReference>
<dbReference type="EMBL" id="CAADFC020000030">
    <property type="protein sequence ID" value="VIO78160.1"/>
    <property type="molecule type" value="Genomic_DNA"/>
</dbReference>
<dbReference type="GO" id="GO:0071949">
    <property type="term" value="F:FAD binding"/>
    <property type="evidence" value="ECO:0007669"/>
    <property type="project" value="InterPro"/>
</dbReference>
<evidence type="ECO:0000256" key="4">
    <source>
        <dbReference type="ARBA" id="ARBA00022827"/>
    </source>
</evidence>
<dbReference type="InterPro" id="IPR012951">
    <property type="entry name" value="BBE"/>
</dbReference>
<evidence type="ECO:0000313" key="7">
    <source>
        <dbReference type="EMBL" id="VIO78160.1"/>
    </source>
</evidence>
<comment type="caution">
    <text evidence="7">The sequence shown here is derived from an EMBL/GenBank/DDBJ whole genome shotgun (WGS) entry which is preliminary data.</text>
</comment>
<evidence type="ECO:0000313" key="8">
    <source>
        <dbReference type="Proteomes" id="UP000328092"/>
    </source>
</evidence>
<gene>
    <name evidence="7" type="primary">yvdP_1</name>
    <name evidence="7" type="ORF">CI1B_72650</name>
</gene>
<reference evidence="7" key="1">
    <citation type="submission" date="2019-02" db="EMBL/GenBank/DDBJ databases">
        <authorList>
            <person name="Pothier F.J."/>
        </authorList>
    </citation>
    <scope>NUCLEOTIDE SEQUENCE</scope>
    <source>
        <strain evidence="7">CI-1B</strain>
    </source>
</reference>
<comment type="similarity">
    <text evidence="2">Belongs to the oxygen-dependent FAD-linked oxidoreductase family.</text>
</comment>
<dbReference type="Gene3D" id="3.30.43.10">
    <property type="entry name" value="Uridine Diphospho-n-acetylenolpyruvylglucosamine Reductase, domain 2"/>
    <property type="match status" value="1"/>
</dbReference>
<dbReference type="SUPFAM" id="SSF55103">
    <property type="entry name" value="FAD-linked oxidases, C-terminal domain"/>
    <property type="match status" value="1"/>
</dbReference>
<dbReference type="PANTHER" id="PTHR42973">
    <property type="entry name" value="BINDING OXIDOREDUCTASE, PUTATIVE (AFU_ORTHOLOGUE AFUA_1G17690)-RELATED"/>
    <property type="match status" value="1"/>
</dbReference>
<feature type="domain" description="FAD-binding PCMH-type" evidence="6">
    <location>
        <begin position="69"/>
        <end position="239"/>
    </location>
</feature>
<dbReference type="SUPFAM" id="SSF56176">
    <property type="entry name" value="FAD-binding/transporter-associated domain-like"/>
    <property type="match status" value="1"/>
</dbReference>
<protein>
    <submittedName>
        <fullName evidence="7">FAD-linked oxidoreductase YvdP</fullName>
        <ecNumber evidence="7">1.21.-.-</ecNumber>
    </submittedName>
</protein>
<organism evidence="7 8">
    <name type="scientific">Bradyrhizobium ivorense</name>
    <dbReference type="NCBI Taxonomy" id="2511166"/>
    <lineage>
        <taxon>Bacteria</taxon>
        <taxon>Pseudomonadati</taxon>
        <taxon>Pseudomonadota</taxon>
        <taxon>Alphaproteobacteria</taxon>
        <taxon>Hyphomicrobiales</taxon>
        <taxon>Nitrobacteraceae</taxon>
        <taxon>Bradyrhizobium</taxon>
    </lineage>
</organism>
<evidence type="ECO:0000259" key="6">
    <source>
        <dbReference type="PROSITE" id="PS51387"/>
    </source>
</evidence>
<dbReference type="EC" id="1.21.-.-" evidence="7"/>
<keyword evidence="8" id="KW-1185">Reference proteome</keyword>
<dbReference type="InterPro" id="IPR016167">
    <property type="entry name" value="FAD-bd_PCMH_sub1"/>
</dbReference>
<dbReference type="InterPro" id="IPR006094">
    <property type="entry name" value="Oxid_FAD_bind_N"/>
</dbReference>
<dbReference type="InterPro" id="IPR016164">
    <property type="entry name" value="FAD-linked_Oxase-like_C"/>
</dbReference>
<dbReference type="PANTHER" id="PTHR42973:SF39">
    <property type="entry name" value="FAD-BINDING PCMH-TYPE DOMAIN-CONTAINING PROTEIN"/>
    <property type="match status" value="1"/>
</dbReference>
<evidence type="ECO:0000256" key="3">
    <source>
        <dbReference type="ARBA" id="ARBA00022630"/>
    </source>
</evidence>
<keyword evidence="5 7" id="KW-0560">Oxidoreductase</keyword>
<dbReference type="Pfam" id="PF01565">
    <property type="entry name" value="FAD_binding_4"/>
    <property type="match status" value="1"/>
</dbReference>
<dbReference type="AlphaFoldDB" id="A0A508TUY1"/>
<evidence type="ECO:0000256" key="5">
    <source>
        <dbReference type="ARBA" id="ARBA00023002"/>
    </source>
</evidence>
<keyword evidence="4" id="KW-0274">FAD</keyword>
<dbReference type="InterPro" id="IPR016169">
    <property type="entry name" value="FAD-bd_PCMH_sub2"/>
</dbReference>
<accession>A0A508TUY1</accession>
<proteinExistence type="inferred from homology"/>
<dbReference type="Gene3D" id="3.30.465.10">
    <property type="match status" value="1"/>
</dbReference>
<evidence type="ECO:0000256" key="2">
    <source>
        <dbReference type="ARBA" id="ARBA00005466"/>
    </source>
</evidence>
<dbReference type="InterPro" id="IPR050416">
    <property type="entry name" value="FAD-linked_Oxidoreductase"/>
</dbReference>
<evidence type="ECO:0000256" key="1">
    <source>
        <dbReference type="ARBA" id="ARBA00001974"/>
    </source>
</evidence>
<dbReference type="Gene3D" id="3.40.462.20">
    <property type="match status" value="1"/>
</dbReference>
<dbReference type="Proteomes" id="UP000328092">
    <property type="component" value="Unassembled WGS sequence"/>
</dbReference>
<dbReference type="GO" id="GO:0016491">
    <property type="term" value="F:oxidoreductase activity"/>
    <property type="evidence" value="ECO:0007669"/>
    <property type="project" value="UniProtKB-KW"/>
</dbReference>
<dbReference type="Pfam" id="PF08031">
    <property type="entry name" value="BBE"/>
    <property type="match status" value="1"/>
</dbReference>
<keyword evidence="3" id="KW-0285">Flavoprotein</keyword>
<dbReference type="RefSeq" id="WP_139863826.1">
    <property type="nucleotide sequence ID" value="NZ_CAADFC020000030.1"/>
</dbReference>